<dbReference type="AlphaFoldDB" id="A0A9P0FR98"/>
<protein>
    <recommendedName>
        <fullName evidence="20">Sodium/potassium-transporting ATPase subunit alpha</fullName>
    </recommendedName>
</protein>
<evidence type="ECO:0000313" key="23">
    <source>
        <dbReference type="Proteomes" id="UP001154078"/>
    </source>
</evidence>
<keyword evidence="7" id="KW-0740">Sodium/potassium transport</keyword>
<dbReference type="Gene3D" id="3.40.1110.10">
    <property type="entry name" value="Calcium-transporting ATPase, cytoplasmic domain N"/>
    <property type="match status" value="1"/>
</dbReference>
<dbReference type="FunFam" id="3.40.50.1000:FF:000001">
    <property type="entry name" value="Phospholipid-transporting ATPase IC"/>
    <property type="match status" value="1"/>
</dbReference>
<feature type="transmembrane region" description="Helical" evidence="20">
    <location>
        <begin position="292"/>
        <end position="316"/>
    </location>
</feature>
<dbReference type="InterPro" id="IPR050510">
    <property type="entry name" value="Cation_transp_ATPase_P-type"/>
</dbReference>
<dbReference type="InterPro" id="IPR005775">
    <property type="entry name" value="P-type_ATPase_IIC"/>
</dbReference>
<keyword evidence="15 20" id="KW-0406">Ion transport</keyword>
<evidence type="ECO:0000256" key="7">
    <source>
        <dbReference type="ARBA" id="ARBA00022607"/>
    </source>
</evidence>
<feature type="transmembrane region" description="Helical" evidence="20">
    <location>
        <begin position="322"/>
        <end position="345"/>
    </location>
</feature>
<dbReference type="PANTHER" id="PTHR43294:SF13">
    <property type="entry name" value="SODIUM_POTASSIUM-TRANSPORTING ATPASE SUBUNIT ALPHA"/>
    <property type="match status" value="1"/>
</dbReference>
<dbReference type="Pfam" id="PF00122">
    <property type="entry name" value="E1-E2_ATPase"/>
    <property type="match status" value="1"/>
</dbReference>
<comment type="similarity">
    <text evidence="2 20">Belongs to the cation transport ATPase (P-type) (TC 3.A.3) family. Type IIC subfamily.</text>
</comment>
<dbReference type="Pfam" id="PF13246">
    <property type="entry name" value="Cation_ATPase"/>
    <property type="match status" value="1"/>
</dbReference>
<gene>
    <name evidence="22" type="ORF">MELIAE_LOCUS13368</name>
</gene>
<evidence type="ECO:0000256" key="20">
    <source>
        <dbReference type="RuleBase" id="RU362084"/>
    </source>
</evidence>
<evidence type="ECO:0000256" key="15">
    <source>
        <dbReference type="ARBA" id="ARBA00023065"/>
    </source>
</evidence>
<keyword evidence="11 20" id="KW-0630">Potassium</keyword>
<dbReference type="FunFam" id="2.70.150.10:FF:000003">
    <property type="entry name" value="Sodium/potassium-transporting ATPase subunit alpha"/>
    <property type="match status" value="1"/>
</dbReference>
<dbReference type="SUPFAM" id="SSF81665">
    <property type="entry name" value="Calcium ATPase, transmembrane domain M"/>
    <property type="match status" value="1"/>
</dbReference>
<evidence type="ECO:0000256" key="18">
    <source>
        <dbReference type="ARBA" id="ARBA00037422"/>
    </source>
</evidence>
<dbReference type="SUPFAM" id="SSF56784">
    <property type="entry name" value="HAD-like"/>
    <property type="match status" value="1"/>
</dbReference>
<dbReference type="InterPro" id="IPR023298">
    <property type="entry name" value="ATPase_P-typ_TM_dom_sf"/>
</dbReference>
<dbReference type="PANTHER" id="PTHR43294">
    <property type="entry name" value="SODIUM/POTASSIUM-TRANSPORTING ATPASE SUBUNIT ALPHA"/>
    <property type="match status" value="1"/>
</dbReference>
<evidence type="ECO:0000256" key="6">
    <source>
        <dbReference type="ARBA" id="ARBA00022553"/>
    </source>
</evidence>
<keyword evidence="3 20" id="KW-0813">Transport</keyword>
<dbReference type="Gene3D" id="1.20.1110.10">
    <property type="entry name" value="Calcium-transporting ATPase, transmembrane domain"/>
    <property type="match status" value="1"/>
</dbReference>
<dbReference type="SMART" id="SM00831">
    <property type="entry name" value="Cation_ATPase_N"/>
    <property type="match status" value="1"/>
</dbReference>
<evidence type="ECO:0000256" key="5">
    <source>
        <dbReference type="ARBA" id="ARBA00022538"/>
    </source>
</evidence>
<evidence type="ECO:0000256" key="14">
    <source>
        <dbReference type="ARBA" id="ARBA00023053"/>
    </source>
</evidence>
<dbReference type="GO" id="GO:0006883">
    <property type="term" value="P:intracellular sodium ion homeostasis"/>
    <property type="evidence" value="ECO:0007669"/>
    <property type="project" value="TreeGrafter"/>
</dbReference>
<dbReference type="GO" id="GO:0005391">
    <property type="term" value="F:P-type sodium:potassium-exchanging transporter activity"/>
    <property type="evidence" value="ECO:0007669"/>
    <property type="project" value="TreeGrafter"/>
</dbReference>
<dbReference type="GO" id="GO:0030007">
    <property type="term" value="P:intracellular potassium ion homeostasis"/>
    <property type="evidence" value="ECO:0007669"/>
    <property type="project" value="TreeGrafter"/>
</dbReference>
<keyword evidence="12" id="KW-1278">Translocase</keyword>
<keyword evidence="8 20" id="KW-0812">Transmembrane</keyword>
<comment type="subunit">
    <text evidence="19">The sodium/potassium-transporting ATPase is composed of a catalytic alpha subunit, an auxiliary non-catalytic beta subunit and an additional regulatory subunit.</text>
</comment>
<dbReference type="Gene3D" id="3.40.50.1000">
    <property type="entry name" value="HAD superfamily/HAD-like"/>
    <property type="match status" value="1"/>
</dbReference>
<sequence length="931" mass="102943">MRENSTVSIKSKSSTGAVYMKPVKKVRSKGEIEEFKKEIAMDDHMLPLDVLVQRYNTDTMYGLPKSLAQELLIINGPNCLVASAGKSKYAIFFGHIFGGFNVLLWIGGIMTLVGYFIGYATDKDEAEIENIYLAVILIAVALFTGIFGFYQESTNIDIMKGFAKMVPKYATVIRGGEKMVIPSEELVIGDLIEIKFGDMVPADMRIIYSQNLKIDNSPITGESLAVNRSPECTHNNPLETMNLAFYTTLVVEGTGTGIVIKTGDNTVIGRIAGLTSSLQKDASLISKEIRKFVWIISSLAFIIAGTFFIASMLIGYNFFKSFAFFIAILVANVPEGLPVTLTACLTLTAKRMAKKNCLVKKLECIETLGSCNVICSDKTGTLTQNKMTAGHMYYDNQEVNILTDFTNVNKNSAACKALCNVGMLCSMATFYYTDMHLPPDERRTYGDASESAILKMMEKLWGDVDAKRENFPKFCEIPFNSSNKYQVSIHKVSDTDTFLLVMKGASEQVLERCTTMLYMDEEVEINIQMTVMIKKALMRLSHMGERVLAFADLQLDPEVYGDEYKFNSEVPNFPLSELRFVGFISLIDPPRPSVPEAVAKCRQAGIKVIMVTGDHPITAAAIAKKVGIISPTNTTIYDIAMGRDMSVSAIKRDGVRSDSAVITGAELREMDDFELEFYLREYQEIVFARTSPQQKLKIVEAFQKLNLTVAVTGDGVNDSPALKKANIGIAMGITGSDVSKEAADMILLDDNFSSIVTGIEEGRLIFDNLKKSVAFVLTSNVPEIVPFVLLVTLNIPTPLSIMAVLVIDVGTDLFPAISLAYEKAEADIMIKPPRDPNRDSLINCKLIYYAYFQIGLIQAIASMTCYFILLAGHGFFIHTNLIGRFVYKNGGWKFVAVECLFCLLKVVRQKLPITITLQAVEALASCYSTYT</sequence>
<keyword evidence="13 20" id="KW-1133">Transmembrane helix</keyword>
<comment type="caution">
    <text evidence="20">Lacks conserved residue(s) required for the propagation of feature annotation.</text>
</comment>
<dbReference type="SFLD" id="SFLDG00002">
    <property type="entry name" value="C1.7:_P-type_atpase_like"/>
    <property type="match status" value="1"/>
</dbReference>
<keyword evidence="17" id="KW-0739">Sodium transport</keyword>
<keyword evidence="10 20" id="KW-0067">ATP-binding</keyword>
<keyword evidence="5 20" id="KW-0633">Potassium transport</keyword>
<dbReference type="PRINTS" id="PR00121">
    <property type="entry name" value="NAKATPASE"/>
</dbReference>
<keyword evidence="20" id="KW-0479">Metal-binding</keyword>
<proteinExistence type="inferred from homology"/>
<dbReference type="Pfam" id="PF00690">
    <property type="entry name" value="Cation_ATPase_N"/>
    <property type="match status" value="1"/>
</dbReference>
<dbReference type="NCBIfam" id="TIGR01494">
    <property type="entry name" value="ATPase_P-type"/>
    <property type="match status" value="2"/>
</dbReference>
<feature type="transmembrane region" description="Helical" evidence="20">
    <location>
        <begin position="96"/>
        <end position="119"/>
    </location>
</feature>
<dbReference type="FunFam" id="1.20.1110.10:FF:000095">
    <property type="entry name" value="Sodium/potassium-transporting ATPase subunit alpha-1"/>
    <property type="match status" value="1"/>
</dbReference>
<dbReference type="InterPro" id="IPR059000">
    <property type="entry name" value="ATPase_P-type_domA"/>
</dbReference>
<evidence type="ECO:0000256" key="11">
    <source>
        <dbReference type="ARBA" id="ARBA00022958"/>
    </source>
</evidence>
<evidence type="ECO:0000256" key="13">
    <source>
        <dbReference type="ARBA" id="ARBA00022989"/>
    </source>
</evidence>
<dbReference type="FunFam" id="3.40.50.1000:FF:000083">
    <property type="entry name" value="Sodium/potassium-transporting ATPase subunit alpha"/>
    <property type="match status" value="1"/>
</dbReference>
<dbReference type="SFLD" id="SFLDF00027">
    <property type="entry name" value="p-type_atpase"/>
    <property type="match status" value="1"/>
</dbReference>
<keyword evidence="16 20" id="KW-0472">Membrane</keyword>
<evidence type="ECO:0000313" key="22">
    <source>
        <dbReference type="EMBL" id="CAH0564935.1"/>
    </source>
</evidence>
<dbReference type="InterPro" id="IPR044492">
    <property type="entry name" value="P_typ_ATPase_HD_dom"/>
</dbReference>
<evidence type="ECO:0000256" key="1">
    <source>
        <dbReference type="ARBA" id="ARBA00004651"/>
    </source>
</evidence>
<evidence type="ECO:0000256" key="19">
    <source>
        <dbReference type="ARBA" id="ARBA00038795"/>
    </source>
</evidence>
<evidence type="ECO:0000256" key="9">
    <source>
        <dbReference type="ARBA" id="ARBA00022741"/>
    </source>
</evidence>
<name>A0A9P0FR98_BRAAE</name>
<dbReference type="GO" id="GO:1902600">
    <property type="term" value="P:proton transmembrane transport"/>
    <property type="evidence" value="ECO:0007669"/>
    <property type="project" value="TreeGrafter"/>
</dbReference>
<dbReference type="GO" id="GO:0046872">
    <property type="term" value="F:metal ion binding"/>
    <property type="evidence" value="ECO:0007669"/>
    <property type="project" value="UniProtKB-KW"/>
</dbReference>
<reference evidence="22" key="1">
    <citation type="submission" date="2021-12" db="EMBL/GenBank/DDBJ databases">
        <authorList>
            <person name="King R."/>
        </authorList>
    </citation>
    <scope>NUCLEOTIDE SEQUENCE</scope>
</reference>
<keyword evidence="4" id="KW-1003">Cell membrane</keyword>
<dbReference type="SFLD" id="SFLDS00003">
    <property type="entry name" value="Haloacid_Dehalogenase"/>
    <property type="match status" value="1"/>
</dbReference>
<evidence type="ECO:0000259" key="21">
    <source>
        <dbReference type="SMART" id="SM00831"/>
    </source>
</evidence>
<dbReference type="EMBL" id="OV121140">
    <property type="protein sequence ID" value="CAH0564935.1"/>
    <property type="molecule type" value="Genomic_DNA"/>
</dbReference>
<feature type="transmembrane region" description="Helical" evidence="20">
    <location>
        <begin position="846"/>
        <end position="870"/>
    </location>
</feature>
<dbReference type="GO" id="GO:0005886">
    <property type="term" value="C:plasma membrane"/>
    <property type="evidence" value="ECO:0007669"/>
    <property type="project" value="UniProtKB-SubCell"/>
</dbReference>
<dbReference type="NCBIfam" id="TIGR01106">
    <property type="entry name" value="ATPase-IIC_X-K"/>
    <property type="match status" value="1"/>
</dbReference>
<dbReference type="InterPro" id="IPR008250">
    <property type="entry name" value="ATPase_P-typ_transduc_dom_A_sf"/>
</dbReference>
<evidence type="ECO:0000256" key="4">
    <source>
        <dbReference type="ARBA" id="ARBA00022475"/>
    </source>
</evidence>
<dbReference type="OrthoDB" id="3352408at2759"/>
<keyword evidence="23" id="KW-1185">Reference proteome</keyword>
<organism evidence="22 23">
    <name type="scientific">Brassicogethes aeneus</name>
    <name type="common">Rape pollen beetle</name>
    <name type="synonym">Meligethes aeneus</name>
    <dbReference type="NCBI Taxonomy" id="1431903"/>
    <lineage>
        <taxon>Eukaryota</taxon>
        <taxon>Metazoa</taxon>
        <taxon>Ecdysozoa</taxon>
        <taxon>Arthropoda</taxon>
        <taxon>Hexapoda</taxon>
        <taxon>Insecta</taxon>
        <taxon>Pterygota</taxon>
        <taxon>Neoptera</taxon>
        <taxon>Endopterygota</taxon>
        <taxon>Coleoptera</taxon>
        <taxon>Polyphaga</taxon>
        <taxon>Cucujiformia</taxon>
        <taxon>Nitidulidae</taxon>
        <taxon>Meligethinae</taxon>
        <taxon>Brassicogethes</taxon>
    </lineage>
</organism>
<evidence type="ECO:0000256" key="8">
    <source>
        <dbReference type="ARBA" id="ARBA00022692"/>
    </source>
</evidence>
<evidence type="ECO:0000256" key="3">
    <source>
        <dbReference type="ARBA" id="ARBA00022448"/>
    </source>
</evidence>
<dbReference type="InterPro" id="IPR023214">
    <property type="entry name" value="HAD_sf"/>
</dbReference>
<evidence type="ECO:0000256" key="17">
    <source>
        <dbReference type="ARBA" id="ARBA00023201"/>
    </source>
</evidence>
<evidence type="ECO:0000256" key="2">
    <source>
        <dbReference type="ARBA" id="ARBA00006934"/>
    </source>
</evidence>
<dbReference type="GO" id="GO:0016887">
    <property type="term" value="F:ATP hydrolysis activity"/>
    <property type="evidence" value="ECO:0007669"/>
    <property type="project" value="InterPro"/>
</dbReference>
<dbReference type="InterPro" id="IPR006068">
    <property type="entry name" value="ATPase_P-typ_cation-transptr_C"/>
</dbReference>
<evidence type="ECO:0000256" key="16">
    <source>
        <dbReference type="ARBA" id="ARBA00023136"/>
    </source>
</evidence>
<dbReference type="InterPro" id="IPR036412">
    <property type="entry name" value="HAD-like_sf"/>
</dbReference>
<dbReference type="GO" id="GO:0005524">
    <property type="term" value="F:ATP binding"/>
    <property type="evidence" value="ECO:0007669"/>
    <property type="project" value="UniProtKB-KW"/>
</dbReference>
<dbReference type="Pfam" id="PF00689">
    <property type="entry name" value="Cation_ATPase_C"/>
    <property type="match status" value="1"/>
</dbReference>
<comment type="function">
    <text evidence="18">This is the catalytic component of the active enzyme, which catalyzes the hydrolysis of ATP coupled with the exchange of sodium and potassium ions across the plasma membrane. This action creates the electrochemical gradient of sodium and potassium ions, providing the energy for active transport of various nutrients.</text>
</comment>
<keyword evidence="9 20" id="KW-0547">Nucleotide-binding</keyword>
<dbReference type="SUPFAM" id="SSF81653">
    <property type="entry name" value="Calcium ATPase, transduction domain A"/>
    <property type="match status" value="1"/>
</dbReference>
<dbReference type="PRINTS" id="PR00119">
    <property type="entry name" value="CATATPASE"/>
</dbReference>
<comment type="subcellular location">
    <subcellularLocation>
        <location evidence="1 20">Cell membrane</location>
        <topology evidence="1 20">Multi-pass membrane protein</topology>
    </subcellularLocation>
</comment>
<dbReference type="SUPFAM" id="SSF81660">
    <property type="entry name" value="Metal cation-transporting ATPase, ATP-binding domain N"/>
    <property type="match status" value="1"/>
</dbReference>
<dbReference type="InterPro" id="IPR001757">
    <property type="entry name" value="P_typ_ATPase"/>
</dbReference>
<keyword evidence="14" id="KW-0915">Sodium</keyword>
<accession>A0A9P0FR98</accession>
<dbReference type="Proteomes" id="UP001154078">
    <property type="component" value="Chromosome 9"/>
</dbReference>
<dbReference type="GO" id="GO:0036376">
    <property type="term" value="P:sodium ion export across plasma membrane"/>
    <property type="evidence" value="ECO:0007669"/>
    <property type="project" value="TreeGrafter"/>
</dbReference>
<dbReference type="GO" id="GO:1990573">
    <property type="term" value="P:potassium ion import across plasma membrane"/>
    <property type="evidence" value="ECO:0007669"/>
    <property type="project" value="TreeGrafter"/>
</dbReference>
<keyword evidence="6" id="KW-0597">Phosphoprotein</keyword>
<evidence type="ECO:0000256" key="10">
    <source>
        <dbReference type="ARBA" id="ARBA00022840"/>
    </source>
</evidence>
<dbReference type="PROSITE" id="PS00154">
    <property type="entry name" value="ATPASE_E1_E2"/>
    <property type="match status" value="1"/>
</dbReference>
<evidence type="ECO:0000256" key="12">
    <source>
        <dbReference type="ARBA" id="ARBA00022967"/>
    </source>
</evidence>
<feature type="transmembrane region" description="Helical" evidence="20">
    <location>
        <begin position="131"/>
        <end position="150"/>
    </location>
</feature>
<dbReference type="InterPro" id="IPR004014">
    <property type="entry name" value="ATPase_P-typ_cation-transptr_N"/>
</dbReference>
<dbReference type="InterPro" id="IPR018303">
    <property type="entry name" value="ATPase_P-typ_P_site"/>
</dbReference>
<dbReference type="Gene3D" id="2.70.150.10">
    <property type="entry name" value="Calcium-transporting ATPase, cytoplasmic transduction domain A"/>
    <property type="match status" value="1"/>
</dbReference>
<dbReference type="InterPro" id="IPR023299">
    <property type="entry name" value="ATPase_P-typ_cyto_dom_N"/>
</dbReference>
<feature type="domain" description="Cation-transporting P-type ATPase N-terminal" evidence="21">
    <location>
        <begin position="42"/>
        <end position="116"/>
    </location>
</feature>